<keyword evidence="2" id="KW-1185">Reference proteome</keyword>
<reference evidence="1 2" key="1">
    <citation type="submission" date="2017-02" db="EMBL/GenBank/DDBJ databases">
        <authorList>
            <person name="Peterson S.W."/>
        </authorList>
    </citation>
    <scope>NUCLEOTIDE SEQUENCE [LARGE SCALE GENOMIC DNA]</scope>
    <source>
        <strain evidence="1 2">P15</strain>
    </source>
</reference>
<dbReference type="SUPFAM" id="SSF50978">
    <property type="entry name" value="WD40 repeat-like"/>
    <property type="match status" value="1"/>
</dbReference>
<evidence type="ECO:0000313" key="1">
    <source>
        <dbReference type="EMBL" id="SKC77371.1"/>
    </source>
</evidence>
<sequence>MDADSLLKSMINLLLVCALGAQTGCSAGAASAGSAGPTDAFTQNFIDLNRRIDDAATAVAYDPRTKILAIGRDSGRLELWDTRKADARIARQAHTVRIDHIAIGPEDGIVLTSSAGTTVMNLDPEGMPKVWDAHSGKLLLALPGEWTGGPVAATPFKGYYLIASANELHLYDHARRAIVGKPLLFKGASVSALGSDKQSGLMAAGSSSGELKLLRLDITGQTPTLQVVSGTSTYNLESRTDVLAVMLRDEGKRLVTVNWLSKQKRQDKAANIAGQQAEVVLWNTQTWARERTYPITLQAVHWASYTPGESWLVLAGNESTRGRIELIDLKGGQAWRYMANTTHPVAVLLPEIRAGLILQSGGATRIRYLDQE</sequence>
<dbReference type="RefSeq" id="WP_139381568.1">
    <property type="nucleotide sequence ID" value="NZ_BMCL01000001.1"/>
</dbReference>
<dbReference type="OrthoDB" id="6058600at2"/>
<dbReference type="STRING" id="428993.SAMN06296058_2786"/>
<organism evidence="1 2">
    <name type="scientific">Pseudoxanthomonas indica</name>
    <dbReference type="NCBI Taxonomy" id="428993"/>
    <lineage>
        <taxon>Bacteria</taxon>
        <taxon>Pseudomonadati</taxon>
        <taxon>Pseudomonadota</taxon>
        <taxon>Gammaproteobacteria</taxon>
        <taxon>Lysobacterales</taxon>
        <taxon>Lysobacteraceae</taxon>
        <taxon>Pseudoxanthomonas</taxon>
    </lineage>
</organism>
<evidence type="ECO:0000313" key="2">
    <source>
        <dbReference type="Proteomes" id="UP000190341"/>
    </source>
</evidence>
<proteinExistence type="predicted"/>
<gene>
    <name evidence="1" type="ORF">SAMN06296058_2786</name>
</gene>
<accession>A0A1T5LN88</accession>
<dbReference type="InterPro" id="IPR036322">
    <property type="entry name" value="WD40_repeat_dom_sf"/>
</dbReference>
<dbReference type="EMBL" id="FUZV01000002">
    <property type="protein sequence ID" value="SKC77371.1"/>
    <property type="molecule type" value="Genomic_DNA"/>
</dbReference>
<name>A0A1T5LN88_9GAMM</name>
<dbReference type="InterPro" id="IPR015943">
    <property type="entry name" value="WD40/YVTN_repeat-like_dom_sf"/>
</dbReference>
<dbReference type="AlphaFoldDB" id="A0A1T5LN88"/>
<dbReference type="Proteomes" id="UP000190341">
    <property type="component" value="Unassembled WGS sequence"/>
</dbReference>
<dbReference type="Gene3D" id="2.130.10.10">
    <property type="entry name" value="YVTN repeat-like/Quinoprotein amine dehydrogenase"/>
    <property type="match status" value="1"/>
</dbReference>
<protein>
    <submittedName>
        <fullName evidence="1">Uncharacterized protein</fullName>
    </submittedName>
</protein>